<evidence type="ECO:0000313" key="3">
    <source>
        <dbReference type="Proteomes" id="UP000282460"/>
    </source>
</evidence>
<comment type="similarity">
    <text evidence="1">Belongs to the ROK (NagC/XylR) family.</text>
</comment>
<dbReference type="InterPro" id="IPR036388">
    <property type="entry name" value="WH-like_DNA-bd_sf"/>
</dbReference>
<accession>A0A3L7J150</accession>
<dbReference type="SUPFAM" id="SSF53067">
    <property type="entry name" value="Actin-like ATPase domain"/>
    <property type="match status" value="1"/>
</dbReference>
<organism evidence="2 3">
    <name type="scientific">Mycetocola zhadangensis</name>
    <dbReference type="NCBI Taxonomy" id="1164595"/>
    <lineage>
        <taxon>Bacteria</taxon>
        <taxon>Bacillati</taxon>
        <taxon>Actinomycetota</taxon>
        <taxon>Actinomycetes</taxon>
        <taxon>Micrococcales</taxon>
        <taxon>Microbacteriaceae</taxon>
        <taxon>Mycetocola</taxon>
    </lineage>
</organism>
<proteinExistence type="inferred from homology"/>
<dbReference type="Gene3D" id="3.30.420.40">
    <property type="match status" value="2"/>
</dbReference>
<reference evidence="2 3" key="1">
    <citation type="submission" date="2018-10" db="EMBL/GenBank/DDBJ databases">
        <authorList>
            <person name="Li J."/>
        </authorList>
    </citation>
    <scope>NUCLEOTIDE SEQUENCE [LARGE SCALE GENOMIC DNA]</scope>
    <source>
        <strain evidence="2 3">ZD1-4</strain>
    </source>
</reference>
<dbReference type="AlphaFoldDB" id="A0A3L7J150"/>
<dbReference type="PANTHER" id="PTHR18964:SF149">
    <property type="entry name" value="BIFUNCTIONAL UDP-N-ACETYLGLUCOSAMINE 2-EPIMERASE_N-ACETYLMANNOSAMINE KINASE"/>
    <property type="match status" value="1"/>
</dbReference>
<comment type="caution">
    <text evidence="2">The sequence shown here is derived from an EMBL/GenBank/DDBJ whole genome shotgun (WGS) entry which is preliminary data.</text>
</comment>
<dbReference type="InterPro" id="IPR043129">
    <property type="entry name" value="ATPase_NBD"/>
</dbReference>
<evidence type="ECO:0000256" key="1">
    <source>
        <dbReference type="ARBA" id="ARBA00006479"/>
    </source>
</evidence>
<dbReference type="InterPro" id="IPR000600">
    <property type="entry name" value="ROK"/>
</dbReference>
<keyword evidence="3" id="KW-1185">Reference proteome</keyword>
<sequence>MQQDVRLPLEGLQHAVAIDVLLHGPLSRKQLAARLGVSPGTLTRVAGPLLEAGLLVERALVQRSSSGRPGIGRPEEPLDLELGRDFYVGVKITENTLHCVVTTLRAQLVTEISRSLASLEPSAVADQITDVVGELSEEGRNIRALGVSLGGQVSRNSLVLEAPLLGWSDVDLGALLKDRMDLPVVVDNDVLSLVRAERWFGAAKDSDHFALITIGAGIGYGLVAGSGILEGPDPGLSTITHFPLGIGGGVCSQGHTGCAESLLTTKALLSRARLALDENVTHDELLALADTNPAAASIVETAAYGLGKLIASVANLALPEKIILTGDGVDLALANREALDRGISDHRNRRATPIDLEIQTVSFAEWARGAAATAIETFVVGR</sequence>
<protein>
    <submittedName>
        <fullName evidence="2">ROK family transcriptional regulator</fullName>
    </submittedName>
</protein>
<evidence type="ECO:0000313" key="2">
    <source>
        <dbReference type="EMBL" id="RLQ84228.1"/>
    </source>
</evidence>
<dbReference type="Gene3D" id="1.10.10.10">
    <property type="entry name" value="Winged helix-like DNA-binding domain superfamily/Winged helix DNA-binding domain"/>
    <property type="match status" value="1"/>
</dbReference>
<dbReference type="SUPFAM" id="SSF46785">
    <property type="entry name" value="Winged helix' DNA-binding domain"/>
    <property type="match status" value="1"/>
</dbReference>
<dbReference type="PANTHER" id="PTHR18964">
    <property type="entry name" value="ROK (REPRESSOR, ORF, KINASE) FAMILY"/>
    <property type="match status" value="1"/>
</dbReference>
<dbReference type="RefSeq" id="WP_121659274.1">
    <property type="nucleotide sequence ID" value="NZ_BMEK01000002.1"/>
</dbReference>
<dbReference type="EMBL" id="RCWJ01000002">
    <property type="protein sequence ID" value="RLQ84228.1"/>
    <property type="molecule type" value="Genomic_DNA"/>
</dbReference>
<dbReference type="Pfam" id="PF00480">
    <property type="entry name" value="ROK"/>
    <property type="match status" value="1"/>
</dbReference>
<dbReference type="OrthoDB" id="3464494at2"/>
<gene>
    <name evidence="2" type="ORF">D9V28_08430</name>
</gene>
<dbReference type="InterPro" id="IPR036390">
    <property type="entry name" value="WH_DNA-bd_sf"/>
</dbReference>
<name>A0A3L7J150_9MICO</name>
<dbReference type="Proteomes" id="UP000282460">
    <property type="component" value="Unassembled WGS sequence"/>
</dbReference>